<dbReference type="RefSeq" id="WP_387418254.1">
    <property type="nucleotide sequence ID" value="NZ_JBIASD010000067.1"/>
</dbReference>
<name>A0ABW6T473_9ACTN</name>
<dbReference type="EMBL" id="JBIASD010000067">
    <property type="protein sequence ID" value="MFF3672095.1"/>
    <property type="molecule type" value="Genomic_DNA"/>
</dbReference>
<accession>A0ABW6T473</accession>
<sequence>MSLRRGSVREAEKNNAPSRPRTPYYEGAEHLPAMLRRTWFRLAALLRWRGGLADECAWRMVRHLTHWADERGRLADMQAVMESYATRHRVSVRIAWVDFGRLRPLGLVRQTAAPAPGRRARYVLSVPAELPAELPRTLARAVRDEIDPAASRAKGTITRAQADALLADCEVIRQGSTTGPARHTAGGCGRLHTSPYTQEGSPPSPQRPDRPSLPRPHRTPYRGISDEETVAGLYLVQICGPLWAAQRGRGRGLTDAEIAEIGRLVALLLRRLPKSEVVELLTEQTGSAADLARVVRFRIGRTLAALRRRAEVPADEDGQSYAAGMAARAAAVAAQHEATTTSRHAVRRALEEARARTAARDGRDRADSRSSTTAPPRWAVEPEEVFAATLSEPTPSRTGAGWDERAWLANAAAFARAAQHGQHQDHDDKGRPRGR</sequence>
<reference evidence="2 3" key="1">
    <citation type="submission" date="2024-10" db="EMBL/GenBank/DDBJ databases">
        <title>The Natural Products Discovery Center: Release of the First 8490 Sequenced Strains for Exploring Actinobacteria Biosynthetic Diversity.</title>
        <authorList>
            <person name="Kalkreuter E."/>
            <person name="Kautsar S.A."/>
            <person name="Yang D."/>
            <person name="Bader C.D."/>
            <person name="Teijaro C.N."/>
            <person name="Fluegel L."/>
            <person name="Davis C.M."/>
            <person name="Simpson J.R."/>
            <person name="Lauterbach L."/>
            <person name="Steele A.D."/>
            <person name="Gui C."/>
            <person name="Meng S."/>
            <person name="Li G."/>
            <person name="Viehrig K."/>
            <person name="Ye F."/>
            <person name="Su P."/>
            <person name="Kiefer A.F."/>
            <person name="Nichols A."/>
            <person name="Cepeda A.J."/>
            <person name="Yan W."/>
            <person name="Fan B."/>
            <person name="Jiang Y."/>
            <person name="Adhikari A."/>
            <person name="Zheng C.-J."/>
            <person name="Schuster L."/>
            <person name="Cowan T.M."/>
            <person name="Smanski M.J."/>
            <person name="Chevrette M.G."/>
            <person name="De Carvalho L.P.S."/>
            <person name="Shen B."/>
        </authorList>
    </citation>
    <scope>NUCLEOTIDE SEQUENCE [LARGE SCALE GENOMIC DNA]</scope>
    <source>
        <strain evidence="2 3">NPDC002173</strain>
    </source>
</reference>
<comment type="caution">
    <text evidence="2">The sequence shown here is derived from an EMBL/GenBank/DDBJ whole genome shotgun (WGS) entry which is preliminary data.</text>
</comment>
<feature type="region of interest" description="Disordered" evidence="1">
    <location>
        <begin position="176"/>
        <end position="224"/>
    </location>
</feature>
<evidence type="ECO:0000313" key="3">
    <source>
        <dbReference type="Proteomes" id="UP001602013"/>
    </source>
</evidence>
<evidence type="ECO:0000313" key="2">
    <source>
        <dbReference type="EMBL" id="MFF3672095.1"/>
    </source>
</evidence>
<feature type="region of interest" description="Disordered" evidence="1">
    <location>
        <begin position="1"/>
        <end position="23"/>
    </location>
</feature>
<evidence type="ECO:0000256" key="1">
    <source>
        <dbReference type="SAM" id="MobiDB-lite"/>
    </source>
</evidence>
<feature type="compositionally biased region" description="Basic and acidic residues" evidence="1">
    <location>
        <begin position="422"/>
        <end position="435"/>
    </location>
</feature>
<feature type="region of interest" description="Disordered" evidence="1">
    <location>
        <begin position="413"/>
        <end position="435"/>
    </location>
</feature>
<keyword evidence="3" id="KW-1185">Reference proteome</keyword>
<feature type="compositionally biased region" description="Basic and acidic residues" evidence="1">
    <location>
        <begin position="352"/>
        <end position="368"/>
    </location>
</feature>
<dbReference type="Proteomes" id="UP001602013">
    <property type="component" value="Unassembled WGS sequence"/>
</dbReference>
<gene>
    <name evidence="2" type="ORF">ACFYXI_41885</name>
</gene>
<protein>
    <submittedName>
        <fullName evidence="2">Uncharacterized protein</fullName>
    </submittedName>
</protein>
<proteinExistence type="predicted"/>
<feature type="region of interest" description="Disordered" evidence="1">
    <location>
        <begin position="352"/>
        <end position="381"/>
    </location>
</feature>
<organism evidence="2 3">
    <name type="scientific">Microtetraspora malaysiensis</name>
    <dbReference type="NCBI Taxonomy" id="161358"/>
    <lineage>
        <taxon>Bacteria</taxon>
        <taxon>Bacillati</taxon>
        <taxon>Actinomycetota</taxon>
        <taxon>Actinomycetes</taxon>
        <taxon>Streptosporangiales</taxon>
        <taxon>Streptosporangiaceae</taxon>
        <taxon>Microtetraspora</taxon>
    </lineage>
</organism>